<dbReference type="InterPro" id="IPR017452">
    <property type="entry name" value="GPCR_Rhodpsn_7TM"/>
</dbReference>
<dbReference type="STRING" id="307972.A0A2G8LLJ7"/>
<keyword evidence="9" id="KW-1185">Reference proteome</keyword>
<feature type="transmembrane region" description="Helical" evidence="6">
    <location>
        <begin position="68"/>
        <end position="93"/>
    </location>
</feature>
<dbReference type="AlphaFoldDB" id="A0A2G8LLJ7"/>
<keyword evidence="5" id="KW-0807">Transducer</keyword>
<dbReference type="InterPro" id="IPR000276">
    <property type="entry name" value="GPCR_Rhodpsn"/>
</dbReference>
<dbReference type="InterPro" id="IPR027294">
    <property type="entry name" value="NPS_rcpt"/>
</dbReference>
<evidence type="ECO:0000256" key="1">
    <source>
        <dbReference type="ARBA" id="ARBA00004370"/>
    </source>
</evidence>
<dbReference type="GO" id="GO:0016020">
    <property type="term" value="C:membrane"/>
    <property type="evidence" value="ECO:0007669"/>
    <property type="project" value="UniProtKB-SubCell"/>
</dbReference>
<keyword evidence="2 5" id="KW-0812">Transmembrane</keyword>
<comment type="subcellular location">
    <subcellularLocation>
        <location evidence="1">Membrane</location>
    </subcellularLocation>
</comment>
<dbReference type="OrthoDB" id="6435638at2759"/>
<evidence type="ECO:0000313" key="8">
    <source>
        <dbReference type="EMBL" id="PIK61137.1"/>
    </source>
</evidence>
<dbReference type="Pfam" id="PF00001">
    <property type="entry name" value="7tm_1"/>
    <property type="match status" value="1"/>
</dbReference>
<dbReference type="PANTHER" id="PTHR24244:SF0">
    <property type="entry name" value="G-PROTEIN COUPLED RECEPTORS FAMILY 1 PROFILE DOMAIN-CONTAINING PROTEIN"/>
    <property type="match status" value="1"/>
</dbReference>
<keyword evidence="5 8" id="KW-0675">Receptor</keyword>
<protein>
    <submittedName>
        <fullName evidence="8">Gonadotropin-releasing hormone receptor 2</fullName>
    </submittedName>
</protein>
<keyword evidence="5" id="KW-0297">G-protein coupled receptor</keyword>
<feature type="transmembrane region" description="Helical" evidence="6">
    <location>
        <begin position="34"/>
        <end position="56"/>
    </location>
</feature>
<comment type="similarity">
    <text evidence="5">Belongs to the G-protein coupled receptor 1 family.</text>
</comment>
<sequence>GVAECNIFTIFVEPSTESAADSLRAHDIGHTVRWIVETAVFFISIILNSFLGLVLWRDRKHFSRINLVVFHLMVSDLLITFFNIPANVIWIHTKAFLAGNHACKIITFLEQANLFSSSFIVVVISLDRCMAIVHPLSVRQADLRCKVMLTVACGS</sequence>
<dbReference type="Proteomes" id="UP000230750">
    <property type="component" value="Unassembled WGS sequence"/>
</dbReference>
<evidence type="ECO:0000256" key="5">
    <source>
        <dbReference type="RuleBase" id="RU000688"/>
    </source>
</evidence>
<dbReference type="SUPFAM" id="SSF81321">
    <property type="entry name" value="Family A G protein-coupled receptor-like"/>
    <property type="match status" value="1"/>
</dbReference>
<dbReference type="PROSITE" id="PS50262">
    <property type="entry name" value="G_PROTEIN_RECEP_F1_2"/>
    <property type="match status" value="1"/>
</dbReference>
<accession>A0A2G8LLJ7</accession>
<dbReference type="EMBL" id="MRZV01000040">
    <property type="protein sequence ID" value="PIK61137.1"/>
    <property type="molecule type" value="Genomic_DNA"/>
</dbReference>
<evidence type="ECO:0000256" key="6">
    <source>
        <dbReference type="SAM" id="Phobius"/>
    </source>
</evidence>
<proteinExistence type="inferred from homology"/>
<evidence type="ECO:0000313" key="9">
    <source>
        <dbReference type="Proteomes" id="UP000230750"/>
    </source>
</evidence>
<gene>
    <name evidence="8" type="ORF">BSL78_01962</name>
</gene>
<feature type="transmembrane region" description="Helical" evidence="6">
    <location>
        <begin position="105"/>
        <end position="126"/>
    </location>
</feature>
<keyword evidence="4 6" id="KW-0472">Membrane</keyword>
<comment type="caution">
    <text evidence="8">The sequence shown here is derived from an EMBL/GenBank/DDBJ whole genome shotgun (WGS) entry which is preliminary data.</text>
</comment>
<dbReference type="GO" id="GO:0008188">
    <property type="term" value="F:neuropeptide receptor activity"/>
    <property type="evidence" value="ECO:0007669"/>
    <property type="project" value="InterPro"/>
</dbReference>
<dbReference type="PRINTS" id="PR00237">
    <property type="entry name" value="GPCRRHODOPSN"/>
</dbReference>
<evidence type="ECO:0000259" key="7">
    <source>
        <dbReference type="PROSITE" id="PS50262"/>
    </source>
</evidence>
<organism evidence="8 9">
    <name type="scientific">Stichopus japonicus</name>
    <name type="common">Sea cucumber</name>
    <dbReference type="NCBI Taxonomy" id="307972"/>
    <lineage>
        <taxon>Eukaryota</taxon>
        <taxon>Metazoa</taxon>
        <taxon>Echinodermata</taxon>
        <taxon>Eleutherozoa</taxon>
        <taxon>Echinozoa</taxon>
        <taxon>Holothuroidea</taxon>
        <taxon>Aspidochirotacea</taxon>
        <taxon>Aspidochirotida</taxon>
        <taxon>Stichopodidae</taxon>
        <taxon>Apostichopus</taxon>
    </lineage>
</organism>
<evidence type="ECO:0000256" key="4">
    <source>
        <dbReference type="ARBA" id="ARBA00023136"/>
    </source>
</evidence>
<reference evidence="8 9" key="1">
    <citation type="journal article" date="2017" name="PLoS Biol.">
        <title>The sea cucumber genome provides insights into morphological evolution and visceral regeneration.</title>
        <authorList>
            <person name="Zhang X."/>
            <person name="Sun L."/>
            <person name="Yuan J."/>
            <person name="Sun Y."/>
            <person name="Gao Y."/>
            <person name="Zhang L."/>
            <person name="Li S."/>
            <person name="Dai H."/>
            <person name="Hamel J.F."/>
            <person name="Liu C."/>
            <person name="Yu Y."/>
            <person name="Liu S."/>
            <person name="Lin W."/>
            <person name="Guo K."/>
            <person name="Jin S."/>
            <person name="Xu P."/>
            <person name="Storey K.B."/>
            <person name="Huan P."/>
            <person name="Zhang T."/>
            <person name="Zhou Y."/>
            <person name="Zhang J."/>
            <person name="Lin C."/>
            <person name="Li X."/>
            <person name="Xing L."/>
            <person name="Huo D."/>
            <person name="Sun M."/>
            <person name="Wang L."/>
            <person name="Mercier A."/>
            <person name="Li F."/>
            <person name="Yang H."/>
            <person name="Xiang J."/>
        </authorList>
    </citation>
    <scope>NUCLEOTIDE SEQUENCE [LARGE SCALE GENOMIC DNA]</scope>
    <source>
        <strain evidence="8">Shaxun</strain>
        <tissue evidence="8">Muscle</tissue>
    </source>
</reference>
<evidence type="ECO:0000256" key="2">
    <source>
        <dbReference type="ARBA" id="ARBA00022692"/>
    </source>
</evidence>
<feature type="domain" description="G-protein coupled receptors family 1 profile" evidence="7">
    <location>
        <begin position="47"/>
        <end position="155"/>
    </location>
</feature>
<keyword evidence="3 6" id="KW-1133">Transmembrane helix</keyword>
<feature type="non-terminal residue" evidence="8">
    <location>
        <position position="1"/>
    </location>
</feature>
<dbReference type="PROSITE" id="PS00237">
    <property type="entry name" value="G_PROTEIN_RECEP_F1_1"/>
    <property type="match status" value="1"/>
</dbReference>
<dbReference type="Gene3D" id="1.20.1070.10">
    <property type="entry name" value="Rhodopsin 7-helix transmembrane proteins"/>
    <property type="match status" value="1"/>
</dbReference>
<evidence type="ECO:0000256" key="3">
    <source>
        <dbReference type="ARBA" id="ARBA00022989"/>
    </source>
</evidence>
<name>A0A2G8LLJ7_STIJA</name>
<dbReference type="PANTHER" id="PTHR24244">
    <property type="entry name" value="NEUROPEPTIDE S RECEPTOR"/>
    <property type="match status" value="1"/>
</dbReference>